<keyword evidence="10 13" id="KW-0406">Ion transport</keyword>
<dbReference type="NCBIfam" id="TIGR00840">
    <property type="entry name" value="b_cpa1"/>
    <property type="match status" value="1"/>
</dbReference>
<dbReference type="AlphaFoldDB" id="A0A3M7E598"/>
<dbReference type="GO" id="GO:0015386">
    <property type="term" value="F:potassium:proton antiporter activity"/>
    <property type="evidence" value="ECO:0007669"/>
    <property type="project" value="TreeGrafter"/>
</dbReference>
<accession>A0A3M7E598</accession>
<evidence type="ECO:0000313" key="17">
    <source>
        <dbReference type="EMBL" id="RMY71653.1"/>
    </source>
</evidence>
<keyword evidence="5" id="KW-1003">Cell membrane</keyword>
<evidence type="ECO:0000256" key="11">
    <source>
        <dbReference type="ARBA" id="ARBA00023136"/>
    </source>
</evidence>
<keyword evidence="8 15" id="KW-1133">Transmembrane helix</keyword>
<feature type="domain" description="Cation/H+ exchanger transmembrane" evidence="16">
    <location>
        <begin position="52"/>
        <end position="122"/>
    </location>
</feature>
<feature type="transmembrane region" description="Helical" evidence="15">
    <location>
        <begin position="369"/>
        <end position="388"/>
    </location>
</feature>
<evidence type="ECO:0000256" key="3">
    <source>
        <dbReference type="ARBA" id="ARBA00007367"/>
    </source>
</evidence>
<reference evidence="17 18" key="1">
    <citation type="journal article" date="2018" name="BMC Genomics">
        <title>Genomic evidence for intraspecific hybridization in a clonal and extremely halotolerant yeast.</title>
        <authorList>
            <person name="Gostincar C."/>
            <person name="Stajich J.E."/>
            <person name="Zupancic J."/>
            <person name="Zalar P."/>
            <person name="Gunde-Cimerman N."/>
        </authorList>
    </citation>
    <scope>NUCLEOTIDE SEQUENCE [LARGE SCALE GENOMIC DNA]</scope>
    <source>
        <strain evidence="17 18">EXF-171</strain>
    </source>
</reference>
<feature type="compositionally biased region" description="Polar residues" evidence="14">
    <location>
        <begin position="649"/>
        <end position="670"/>
    </location>
</feature>
<dbReference type="PRINTS" id="PR01088">
    <property type="entry name" value="NAHEXCHNGR6"/>
</dbReference>
<keyword evidence="7" id="KW-0967">Endosome</keyword>
<dbReference type="PANTHER" id="PTHR10110:SF187">
    <property type="entry name" value="SODIUM_HYDROGEN EXCHANGER"/>
    <property type="match status" value="1"/>
</dbReference>
<keyword evidence="13" id="KW-0050">Antiport</keyword>
<evidence type="ECO:0000256" key="1">
    <source>
        <dbReference type="ARBA" id="ARBA00004195"/>
    </source>
</evidence>
<dbReference type="GO" id="GO:0005769">
    <property type="term" value="C:early endosome"/>
    <property type="evidence" value="ECO:0007669"/>
    <property type="project" value="TreeGrafter"/>
</dbReference>
<evidence type="ECO:0000256" key="2">
    <source>
        <dbReference type="ARBA" id="ARBA00004651"/>
    </source>
</evidence>
<dbReference type="InterPro" id="IPR004709">
    <property type="entry name" value="NaH_exchanger"/>
</dbReference>
<comment type="caution">
    <text evidence="17">The sequence shown here is derived from an EMBL/GenBank/DDBJ whole genome shotgun (WGS) entry which is preliminary data.</text>
</comment>
<dbReference type="GO" id="GO:0000329">
    <property type="term" value="C:fungal-type vacuole membrane"/>
    <property type="evidence" value="ECO:0007669"/>
    <property type="project" value="TreeGrafter"/>
</dbReference>
<evidence type="ECO:0000256" key="14">
    <source>
        <dbReference type="SAM" id="MobiDB-lite"/>
    </source>
</evidence>
<keyword evidence="4 13" id="KW-0813">Transport</keyword>
<feature type="region of interest" description="Disordered" evidence="14">
    <location>
        <begin position="565"/>
        <end position="671"/>
    </location>
</feature>
<dbReference type="Pfam" id="PF00999">
    <property type="entry name" value="Na_H_Exchanger"/>
    <property type="match status" value="2"/>
</dbReference>
<keyword evidence="9" id="KW-0915">Sodium</keyword>
<evidence type="ECO:0000313" key="18">
    <source>
        <dbReference type="Proteomes" id="UP000281468"/>
    </source>
</evidence>
<dbReference type="GO" id="GO:0007035">
    <property type="term" value="P:vacuolar acidification"/>
    <property type="evidence" value="ECO:0007669"/>
    <property type="project" value="TreeGrafter"/>
</dbReference>
<sequence length="742" mass="80570">MISMGYAALLGFTAHHLSRRQATDSDPDEDTDAGQKEIYSSWALLILILLLIIAFFTSYVLQSKKIQAVHETVISIFAGMVIGLILRLTAVTSVLDAVSFDYQFFFNLLLPPIILASGYELHQVRSAKKAWCERERGYMGGGCDYWRLCEANICFFLCAQGNFFRNIGTILTFAFAGTFISALVLAAILWLWTRIPLEGLDITFVEALSVGATLSATDPVTILAIFNTYKVDPKLYTCIFGESILNDAIAIVLFETAQKYREGATAGKLTVLSLFESIGVFLLVFTGSVMIGVVIGLLTSLLLKLTHIRREPKIESCVIILIAYASYFFANAIHMSDGKGIVSLLFCGICMKHYAYHNMSRRTQLTTKFTFGIMAQLSENFIFIYLGLSLFTEPGLEYKPLFILITVIGICVARWCAVFPLSSAINWFIRYRARRRGMEVAEEIPGNWKIMIFWAGLRGAVGVALAAGLVGPNGFALRATVLVVVVLTVIIFGGTTARMLEILNIRTGVVEEIDSDDEFDIEPVPQHSGAYARKNGSAFGHTPKSSLAGNGGIGLGYVNGKQARCKTGDSSYSTGNVNGSPTVQPEFGRRNSSKANLGKGQHDAHNAAEQGLLDPDEFSNVDADDEEDLDLPPAARRSPRRPSPANPSELDTNNPYPVSGSRTSESQQGMTARGAFSQILNVTSEDAGNLFNRIDEGFLKPHLLLDPGGGHGHGHHGHHGQRHWDNNGGGGGGAGPRGGGGP</sequence>
<comment type="similarity">
    <text evidence="3 13">Belongs to the monovalent cation:proton antiporter 1 (CPA1) transporter (TC 2.A.36) family.</text>
</comment>
<evidence type="ECO:0000256" key="9">
    <source>
        <dbReference type="ARBA" id="ARBA00023053"/>
    </source>
</evidence>
<evidence type="ECO:0000256" key="8">
    <source>
        <dbReference type="ARBA" id="ARBA00022989"/>
    </source>
</evidence>
<dbReference type="Gene3D" id="6.10.140.1330">
    <property type="match status" value="1"/>
</dbReference>
<protein>
    <recommendedName>
        <fullName evidence="13">Sodium/hydrogen exchanger</fullName>
    </recommendedName>
</protein>
<evidence type="ECO:0000259" key="16">
    <source>
        <dbReference type="Pfam" id="PF00999"/>
    </source>
</evidence>
<gene>
    <name evidence="17" type="ORF">D0862_14579</name>
</gene>
<comment type="subcellular location">
    <subcellularLocation>
        <location evidence="2">Cell membrane</location>
        <topology evidence="2">Multi-pass membrane protein</topology>
    </subcellularLocation>
    <subcellularLocation>
        <location evidence="1">Recycling endosome membrane</location>
        <topology evidence="1">Multi-pass membrane protein</topology>
    </subcellularLocation>
</comment>
<evidence type="ECO:0000256" key="4">
    <source>
        <dbReference type="ARBA" id="ARBA00022448"/>
    </source>
</evidence>
<feature type="compositionally biased region" description="Polar residues" evidence="14">
    <location>
        <begin position="568"/>
        <end position="583"/>
    </location>
</feature>
<feature type="compositionally biased region" description="Acidic residues" evidence="14">
    <location>
        <begin position="614"/>
        <end position="630"/>
    </location>
</feature>
<feature type="transmembrane region" description="Helical" evidence="15">
    <location>
        <begin position="73"/>
        <end position="90"/>
    </location>
</feature>
<dbReference type="EMBL" id="QWIQ01001011">
    <property type="protein sequence ID" value="RMY71653.1"/>
    <property type="molecule type" value="Genomic_DNA"/>
</dbReference>
<proteinExistence type="inferred from homology"/>
<organism evidence="17 18">
    <name type="scientific">Hortaea werneckii</name>
    <name type="common">Black yeast</name>
    <name type="synonym">Cladosporium werneckii</name>
    <dbReference type="NCBI Taxonomy" id="91943"/>
    <lineage>
        <taxon>Eukaryota</taxon>
        <taxon>Fungi</taxon>
        <taxon>Dikarya</taxon>
        <taxon>Ascomycota</taxon>
        <taxon>Pezizomycotina</taxon>
        <taxon>Dothideomycetes</taxon>
        <taxon>Dothideomycetidae</taxon>
        <taxon>Mycosphaerellales</taxon>
        <taxon>Teratosphaeriaceae</taxon>
        <taxon>Hortaea</taxon>
    </lineage>
</organism>
<feature type="transmembrane region" description="Helical" evidence="15">
    <location>
        <begin position="278"/>
        <end position="302"/>
    </location>
</feature>
<evidence type="ECO:0000256" key="10">
    <source>
        <dbReference type="ARBA" id="ARBA00023065"/>
    </source>
</evidence>
<feature type="transmembrane region" description="Helical" evidence="15">
    <location>
        <begin position="38"/>
        <end position="61"/>
    </location>
</feature>
<evidence type="ECO:0000256" key="7">
    <source>
        <dbReference type="ARBA" id="ARBA00022753"/>
    </source>
</evidence>
<name>A0A3M7E598_HORWE</name>
<keyword evidence="6 13" id="KW-0812">Transmembrane</keyword>
<dbReference type="InterPro" id="IPR002090">
    <property type="entry name" value="NHE-6/7/9"/>
</dbReference>
<feature type="transmembrane region" description="Helical" evidence="15">
    <location>
        <begin position="475"/>
        <end position="497"/>
    </location>
</feature>
<dbReference type="GO" id="GO:0005886">
    <property type="term" value="C:plasma membrane"/>
    <property type="evidence" value="ECO:0007669"/>
    <property type="project" value="UniProtKB-SubCell"/>
</dbReference>
<evidence type="ECO:0000256" key="6">
    <source>
        <dbReference type="ARBA" id="ARBA00022692"/>
    </source>
</evidence>
<evidence type="ECO:0000256" key="5">
    <source>
        <dbReference type="ARBA" id="ARBA00022475"/>
    </source>
</evidence>
<dbReference type="GO" id="GO:0015385">
    <property type="term" value="F:sodium:proton antiporter activity"/>
    <property type="evidence" value="ECO:0007669"/>
    <property type="project" value="InterPro"/>
</dbReference>
<dbReference type="GO" id="GO:0005770">
    <property type="term" value="C:late endosome"/>
    <property type="evidence" value="ECO:0007669"/>
    <property type="project" value="TreeGrafter"/>
</dbReference>
<dbReference type="InterPro" id="IPR018422">
    <property type="entry name" value="Cation/H_exchanger_CPA1"/>
</dbReference>
<feature type="transmembrane region" description="Helical" evidence="15">
    <location>
        <begin position="340"/>
        <end position="357"/>
    </location>
</feature>
<evidence type="ECO:0000256" key="15">
    <source>
        <dbReference type="SAM" id="Phobius"/>
    </source>
</evidence>
<feature type="transmembrane region" description="Helical" evidence="15">
    <location>
        <begin position="170"/>
        <end position="192"/>
    </location>
</feature>
<evidence type="ECO:0000256" key="12">
    <source>
        <dbReference type="ARBA" id="ARBA00023201"/>
    </source>
</evidence>
<feature type="transmembrane region" description="Helical" evidence="15">
    <location>
        <begin position="450"/>
        <end position="469"/>
    </location>
</feature>
<dbReference type="PANTHER" id="PTHR10110">
    <property type="entry name" value="SODIUM/HYDROGEN EXCHANGER"/>
    <property type="match status" value="1"/>
</dbReference>
<feature type="region of interest" description="Disordered" evidence="14">
    <location>
        <begin position="708"/>
        <end position="742"/>
    </location>
</feature>
<dbReference type="Proteomes" id="UP000281468">
    <property type="component" value="Unassembled WGS sequence"/>
</dbReference>
<feature type="transmembrane region" description="Helical" evidence="15">
    <location>
        <begin position="400"/>
        <end position="429"/>
    </location>
</feature>
<evidence type="ECO:0000256" key="13">
    <source>
        <dbReference type="RuleBase" id="RU003722"/>
    </source>
</evidence>
<feature type="transmembrane region" description="Helical" evidence="15">
    <location>
        <begin position="314"/>
        <end position="334"/>
    </location>
</feature>
<dbReference type="InterPro" id="IPR006153">
    <property type="entry name" value="Cation/H_exchanger_TM"/>
</dbReference>
<feature type="compositionally biased region" description="Gly residues" evidence="14">
    <location>
        <begin position="727"/>
        <end position="742"/>
    </location>
</feature>
<keyword evidence="11 15" id="KW-0472">Membrane</keyword>
<dbReference type="GO" id="GO:0055038">
    <property type="term" value="C:recycling endosome membrane"/>
    <property type="evidence" value="ECO:0007669"/>
    <property type="project" value="UniProtKB-SubCell"/>
</dbReference>
<feature type="domain" description="Cation/H+ exchanger transmembrane" evidence="16">
    <location>
        <begin position="162"/>
        <end position="501"/>
    </location>
</feature>
<dbReference type="VEuPathDB" id="FungiDB:BTJ68_04076"/>
<keyword evidence="12 13" id="KW-0739">Sodium transport</keyword>
<feature type="compositionally biased region" description="Basic residues" evidence="14">
    <location>
        <begin position="712"/>
        <end position="721"/>
    </location>
</feature>